<dbReference type="Pfam" id="PF10544">
    <property type="entry name" value="T5orf172"/>
    <property type="match status" value="1"/>
</dbReference>
<dbReference type="Proteomes" id="UP001413721">
    <property type="component" value="Unassembled WGS sequence"/>
</dbReference>
<accession>A0ABU9YM31</accession>
<comment type="caution">
    <text evidence="3">The sequence shown here is derived from an EMBL/GenBank/DDBJ whole genome shotgun (WGS) entry which is preliminary data.</text>
</comment>
<name>A0ABU9YM31_9PROT</name>
<organism evidence="3 4">
    <name type="scientific">Tistrella arctica</name>
    <dbReference type="NCBI Taxonomy" id="3133430"/>
    <lineage>
        <taxon>Bacteria</taxon>
        <taxon>Pseudomonadati</taxon>
        <taxon>Pseudomonadota</taxon>
        <taxon>Alphaproteobacteria</taxon>
        <taxon>Geminicoccales</taxon>
        <taxon>Geminicoccaceae</taxon>
        <taxon>Tistrella</taxon>
    </lineage>
</organism>
<evidence type="ECO:0000259" key="2">
    <source>
        <dbReference type="SMART" id="SM00974"/>
    </source>
</evidence>
<keyword evidence="4" id="KW-1185">Reference proteome</keyword>
<evidence type="ECO:0000313" key="4">
    <source>
        <dbReference type="Proteomes" id="UP001413721"/>
    </source>
</evidence>
<dbReference type="InterPro" id="IPR018306">
    <property type="entry name" value="Phage_T5_Orf172_DNA-bd"/>
</dbReference>
<reference evidence="3 4" key="1">
    <citation type="submission" date="2024-03" db="EMBL/GenBank/DDBJ databases">
        <title>High-quality draft genome sequencing of Tistrella sp. BH-R2-4.</title>
        <authorList>
            <person name="Dong C."/>
        </authorList>
    </citation>
    <scope>NUCLEOTIDE SEQUENCE [LARGE SCALE GENOMIC DNA]</scope>
    <source>
        <strain evidence="3 4">BH-R2-4</strain>
    </source>
</reference>
<dbReference type="EMBL" id="JBBKTW010000006">
    <property type="protein sequence ID" value="MEN2989865.1"/>
    <property type="molecule type" value="Genomic_DNA"/>
</dbReference>
<protein>
    <submittedName>
        <fullName evidence="3">GIY-YIG nuclease family protein</fullName>
    </submittedName>
</protein>
<dbReference type="RefSeq" id="WP_345936044.1">
    <property type="nucleotide sequence ID" value="NZ_JBBKTV010000019.1"/>
</dbReference>
<evidence type="ECO:0000256" key="1">
    <source>
        <dbReference type="SAM" id="Coils"/>
    </source>
</evidence>
<evidence type="ECO:0000313" key="3">
    <source>
        <dbReference type="EMBL" id="MEN2989865.1"/>
    </source>
</evidence>
<gene>
    <name evidence="3" type="ORF">WG926_16230</name>
</gene>
<feature type="domain" description="Bacteriophage T5 Orf172 DNA-binding" evidence="2">
    <location>
        <begin position="112"/>
        <end position="195"/>
    </location>
</feature>
<dbReference type="SMART" id="SM00974">
    <property type="entry name" value="T5orf172"/>
    <property type="match status" value="1"/>
</dbReference>
<keyword evidence="1" id="KW-0175">Coiled coil</keyword>
<feature type="coiled-coil region" evidence="1">
    <location>
        <begin position="11"/>
        <end position="95"/>
    </location>
</feature>
<proteinExistence type="predicted"/>
<sequence>MKWAASAIALKDRDREEQRRIREQIREEERARREIERALRDAAKEEDGLRKAMTKALAQAARANDEQRTAFEMQVAELERRLAEAEVKNQRALSMAQQTKAGHVYVISNVGSFGEHVFKVGMTRRLDPLDRVRELGDASVPFPFDIHAMTWAEDAPALENVLHKRFVADQVNKVNPRKEFFKISLESLRGVVEERGLQTTWTLAAAASQYRETLAIENELAGQTPAARAWLDSQLDLADDAFVPMAETED</sequence>